<evidence type="ECO:0000313" key="10">
    <source>
        <dbReference type="Proteomes" id="UP000538670"/>
    </source>
</evidence>
<dbReference type="SUPFAM" id="SSF50156">
    <property type="entry name" value="PDZ domain-like"/>
    <property type="match status" value="1"/>
</dbReference>
<evidence type="ECO:0000256" key="1">
    <source>
        <dbReference type="ARBA" id="ARBA00022670"/>
    </source>
</evidence>
<feature type="chain" id="PRO_5030573745" description="PDZ domain-containing protein" evidence="7">
    <location>
        <begin position="28"/>
        <end position="347"/>
    </location>
</feature>
<gene>
    <name evidence="9" type="ORF">GGR48_001268</name>
</gene>
<keyword evidence="10" id="KW-1185">Reference proteome</keyword>
<dbReference type="GO" id="GO:0051603">
    <property type="term" value="P:proteolysis involved in protein catabolic process"/>
    <property type="evidence" value="ECO:0007669"/>
    <property type="project" value="TreeGrafter"/>
</dbReference>
<keyword evidence="2" id="KW-0479">Metal-binding</keyword>
<dbReference type="Proteomes" id="UP000538670">
    <property type="component" value="Unassembled WGS sequence"/>
</dbReference>
<dbReference type="Pfam" id="PF01435">
    <property type="entry name" value="Peptidase_M48"/>
    <property type="match status" value="1"/>
</dbReference>
<dbReference type="Pfam" id="PF00595">
    <property type="entry name" value="PDZ"/>
    <property type="match status" value="1"/>
</dbReference>
<proteinExistence type="inferred from homology"/>
<dbReference type="InterPro" id="IPR036034">
    <property type="entry name" value="PDZ_sf"/>
</dbReference>
<comment type="similarity">
    <text evidence="6">Belongs to the peptidase M48 family.</text>
</comment>
<dbReference type="CDD" id="cd07342">
    <property type="entry name" value="M48C_Oma1_like"/>
    <property type="match status" value="1"/>
</dbReference>
<dbReference type="EMBL" id="JACIDH010000003">
    <property type="protein sequence ID" value="MBB3878849.1"/>
    <property type="molecule type" value="Genomic_DNA"/>
</dbReference>
<comment type="caution">
    <text evidence="9">The sequence shown here is derived from an EMBL/GenBank/DDBJ whole genome shotgun (WGS) entry which is preliminary data.</text>
</comment>
<dbReference type="GO" id="GO:0004222">
    <property type="term" value="F:metalloendopeptidase activity"/>
    <property type="evidence" value="ECO:0007669"/>
    <property type="project" value="InterPro"/>
</dbReference>
<dbReference type="Gene3D" id="2.30.42.10">
    <property type="match status" value="1"/>
</dbReference>
<evidence type="ECO:0000256" key="2">
    <source>
        <dbReference type="ARBA" id="ARBA00022723"/>
    </source>
</evidence>
<reference evidence="9 10" key="1">
    <citation type="submission" date="2020-08" db="EMBL/GenBank/DDBJ databases">
        <title>Genomic Encyclopedia of Type Strains, Phase IV (KMG-IV): sequencing the most valuable type-strain genomes for metagenomic binning, comparative biology and taxonomic classification.</title>
        <authorList>
            <person name="Goeker M."/>
        </authorList>
    </citation>
    <scope>NUCLEOTIDE SEQUENCE [LARGE SCALE GENOMIC DNA]</scope>
    <source>
        <strain evidence="9 10">DSM 19512</strain>
    </source>
</reference>
<keyword evidence="3 6" id="KW-0378">Hydrolase</keyword>
<keyword evidence="7" id="KW-0732">Signal</keyword>
<evidence type="ECO:0000256" key="7">
    <source>
        <dbReference type="SAM" id="SignalP"/>
    </source>
</evidence>
<feature type="domain" description="PDZ" evidence="8">
    <location>
        <begin position="107"/>
        <end position="154"/>
    </location>
</feature>
<name>A0A7W6F2E6_9SPHN</name>
<dbReference type="GO" id="GO:0046872">
    <property type="term" value="F:metal ion binding"/>
    <property type="evidence" value="ECO:0007669"/>
    <property type="project" value="UniProtKB-KW"/>
</dbReference>
<protein>
    <recommendedName>
        <fullName evidence="8">PDZ domain-containing protein</fullName>
    </recommendedName>
</protein>
<dbReference type="RefSeq" id="WP_183951033.1">
    <property type="nucleotide sequence ID" value="NZ_JACIDH010000003.1"/>
</dbReference>
<dbReference type="GO" id="GO:0016020">
    <property type="term" value="C:membrane"/>
    <property type="evidence" value="ECO:0007669"/>
    <property type="project" value="TreeGrafter"/>
</dbReference>
<evidence type="ECO:0000256" key="4">
    <source>
        <dbReference type="ARBA" id="ARBA00022833"/>
    </source>
</evidence>
<dbReference type="InterPro" id="IPR001478">
    <property type="entry name" value="PDZ"/>
</dbReference>
<keyword evidence="4 6" id="KW-0862">Zinc</keyword>
<evidence type="ECO:0000256" key="5">
    <source>
        <dbReference type="ARBA" id="ARBA00023049"/>
    </source>
</evidence>
<dbReference type="AlphaFoldDB" id="A0A7W6F2E6"/>
<comment type="cofactor">
    <cofactor evidence="6">
        <name>Zn(2+)</name>
        <dbReference type="ChEBI" id="CHEBI:29105"/>
    </cofactor>
    <text evidence="6">Binds 1 zinc ion per subunit.</text>
</comment>
<accession>A0A7W6F2E6</accession>
<sequence length="347" mass="36869">MSRPFILSSAVIALSAFLLVMPPEAPAAAPVAATPVAAADTDDAALFGAMRDADLRLGTIAWRLATANAPLCRDRAPTPGLVIHAIDQYDPAVRKTLPAIFGFEAPIAVEAVVPGSAAAKAGIIANDGIAAVNGRPLVVQAAGRERADTATRDTAQRQIAAEPADAPLRLTILRKGERREVTVAAQPGCRSRFEMLMGPGLTASADGDIVQIGSRFFERFDDRMIAVVVGHEFSHNILRHRERLDAAGVKRGILSEFGRNGRLFRQTETEADLLGVHLIRNAGYDPQDAVRFWREHGGEVDGGIFRSRTHPSSSARADAVAAEIATIPKNAPIPDKPALIAAADRPL</sequence>
<keyword evidence="5 6" id="KW-0482">Metalloprotease</keyword>
<dbReference type="InterPro" id="IPR001915">
    <property type="entry name" value="Peptidase_M48"/>
</dbReference>
<evidence type="ECO:0000259" key="8">
    <source>
        <dbReference type="PROSITE" id="PS50106"/>
    </source>
</evidence>
<dbReference type="PROSITE" id="PS50106">
    <property type="entry name" value="PDZ"/>
    <property type="match status" value="1"/>
</dbReference>
<dbReference type="PANTHER" id="PTHR22726:SF1">
    <property type="entry name" value="METALLOENDOPEPTIDASE OMA1, MITOCHONDRIAL"/>
    <property type="match status" value="1"/>
</dbReference>
<evidence type="ECO:0000256" key="6">
    <source>
        <dbReference type="RuleBase" id="RU003983"/>
    </source>
</evidence>
<organism evidence="9 10">
    <name type="scientific">Sphingomonas pseudosanguinis</name>
    <dbReference type="NCBI Taxonomy" id="413712"/>
    <lineage>
        <taxon>Bacteria</taxon>
        <taxon>Pseudomonadati</taxon>
        <taxon>Pseudomonadota</taxon>
        <taxon>Alphaproteobacteria</taxon>
        <taxon>Sphingomonadales</taxon>
        <taxon>Sphingomonadaceae</taxon>
        <taxon>Sphingomonas</taxon>
    </lineage>
</organism>
<dbReference type="PANTHER" id="PTHR22726">
    <property type="entry name" value="METALLOENDOPEPTIDASE OMA1"/>
    <property type="match status" value="1"/>
</dbReference>
<feature type="signal peptide" evidence="7">
    <location>
        <begin position="1"/>
        <end position="27"/>
    </location>
</feature>
<keyword evidence="1 6" id="KW-0645">Protease</keyword>
<dbReference type="InterPro" id="IPR051156">
    <property type="entry name" value="Mito/Outer_Membr_Metalloprot"/>
</dbReference>
<evidence type="ECO:0000313" key="9">
    <source>
        <dbReference type="EMBL" id="MBB3878849.1"/>
    </source>
</evidence>
<evidence type="ECO:0000256" key="3">
    <source>
        <dbReference type="ARBA" id="ARBA00022801"/>
    </source>
</evidence>